<dbReference type="EMBL" id="JACVVK020000282">
    <property type="protein sequence ID" value="KAK7480442.1"/>
    <property type="molecule type" value="Genomic_DNA"/>
</dbReference>
<evidence type="ECO:0000313" key="2">
    <source>
        <dbReference type="Proteomes" id="UP001519460"/>
    </source>
</evidence>
<protein>
    <submittedName>
        <fullName evidence="1">Uncharacterized protein</fullName>
    </submittedName>
</protein>
<gene>
    <name evidence="1" type="ORF">BaRGS_00028361</name>
</gene>
<organism evidence="1 2">
    <name type="scientific">Batillaria attramentaria</name>
    <dbReference type="NCBI Taxonomy" id="370345"/>
    <lineage>
        <taxon>Eukaryota</taxon>
        <taxon>Metazoa</taxon>
        <taxon>Spiralia</taxon>
        <taxon>Lophotrochozoa</taxon>
        <taxon>Mollusca</taxon>
        <taxon>Gastropoda</taxon>
        <taxon>Caenogastropoda</taxon>
        <taxon>Sorbeoconcha</taxon>
        <taxon>Cerithioidea</taxon>
        <taxon>Batillariidae</taxon>
        <taxon>Batillaria</taxon>
    </lineage>
</organism>
<proteinExistence type="predicted"/>
<evidence type="ECO:0000313" key="1">
    <source>
        <dbReference type="EMBL" id="KAK7480442.1"/>
    </source>
</evidence>
<reference evidence="1 2" key="1">
    <citation type="journal article" date="2023" name="Sci. Data">
        <title>Genome assembly of the Korean intertidal mud-creeper Batillaria attramentaria.</title>
        <authorList>
            <person name="Patra A.K."/>
            <person name="Ho P.T."/>
            <person name="Jun S."/>
            <person name="Lee S.J."/>
            <person name="Kim Y."/>
            <person name="Won Y.J."/>
        </authorList>
    </citation>
    <scope>NUCLEOTIDE SEQUENCE [LARGE SCALE GENOMIC DNA]</scope>
    <source>
        <strain evidence="1">Wonlab-2016</strain>
    </source>
</reference>
<dbReference type="Proteomes" id="UP001519460">
    <property type="component" value="Unassembled WGS sequence"/>
</dbReference>
<dbReference type="AlphaFoldDB" id="A0ABD0JZG2"/>
<sequence length="95" mass="10408">MEPLHKPFSNCGLDIKAMTKSAYTASQLCESTAAILRQKASRTASAAVLAGFNSVPHSFLWWPWHFKLLPITSPTLAHVSVGKSHHLSHSQSQLL</sequence>
<accession>A0ABD0JZG2</accession>
<comment type="caution">
    <text evidence="1">The sequence shown here is derived from an EMBL/GenBank/DDBJ whole genome shotgun (WGS) entry which is preliminary data.</text>
</comment>
<name>A0ABD0JZG2_9CAEN</name>
<keyword evidence="2" id="KW-1185">Reference proteome</keyword>